<proteinExistence type="predicted"/>
<organism evidence="1 2">
    <name type="scientific">Synechococcus phage S-SZBM1</name>
    <dbReference type="NCBI Taxonomy" id="2926475"/>
    <lineage>
        <taxon>Viruses</taxon>
        <taxon>Duplodnaviria</taxon>
        <taxon>Heunggongvirae</taxon>
        <taxon>Uroviricota</taxon>
        <taxon>Caudoviricetes</taxon>
        <taxon>Pantevenvirales</taxon>
        <taxon>Kyanoviridae</taxon>
        <taxon>Shenzhenivirus</taxon>
        <taxon>Shenzhenivirus sszbm1</taxon>
    </lineage>
</organism>
<evidence type="ECO:0000313" key="1">
    <source>
        <dbReference type="EMBL" id="UNH61222.1"/>
    </source>
</evidence>
<accession>A0AC61TSK9</accession>
<gene>
    <name evidence="1" type="ORF">SSZBM1_105</name>
</gene>
<evidence type="ECO:0000313" key="2">
    <source>
        <dbReference type="Proteomes" id="UP000829362"/>
    </source>
</evidence>
<protein>
    <submittedName>
        <fullName evidence="1">Uncharacterized protein</fullName>
    </submittedName>
</protein>
<reference evidence="1" key="1">
    <citation type="submission" date="2021-11" db="EMBL/GenBank/DDBJ databases">
        <authorList>
            <person name="Rong C."/>
            <person name="Yang Y."/>
            <person name="Li S."/>
            <person name="Zhou K."/>
            <person name="Xu Y."/>
            <person name="Zhang R."/>
            <person name="Zhang Y."/>
        </authorList>
    </citation>
    <scope>NUCLEOTIDE SEQUENCE</scope>
</reference>
<dbReference type="EMBL" id="OL473597">
    <property type="protein sequence ID" value="UNH61222.1"/>
    <property type="molecule type" value="Genomic_DNA"/>
</dbReference>
<keyword evidence="2" id="KW-1185">Reference proteome</keyword>
<sequence>MITTIMAGFAFGYCVMDIIQNYRAKRTLDELLKSTLENDK</sequence>
<name>A0AC61TSK9_9CAUD</name>
<dbReference type="Proteomes" id="UP000829362">
    <property type="component" value="Segment"/>
</dbReference>